<evidence type="ECO:0000313" key="3">
    <source>
        <dbReference type="Proteomes" id="UP000800041"/>
    </source>
</evidence>
<feature type="compositionally biased region" description="Basic and acidic residues" evidence="1">
    <location>
        <begin position="241"/>
        <end position="252"/>
    </location>
</feature>
<dbReference type="EMBL" id="ML977140">
    <property type="protein sequence ID" value="KAF1990960.1"/>
    <property type="molecule type" value="Genomic_DNA"/>
</dbReference>
<evidence type="ECO:0000313" key="2">
    <source>
        <dbReference type="EMBL" id="KAF1990960.1"/>
    </source>
</evidence>
<name>A0A6G1HD62_9PEZI</name>
<organism evidence="2 3">
    <name type="scientific">Aulographum hederae CBS 113979</name>
    <dbReference type="NCBI Taxonomy" id="1176131"/>
    <lineage>
        <taxon>Eukaryota</taxon>
        <taxon>Fungi</taxon>
        <taxon>Dikarya</taxon>
        <taxon>Ascomycota</taxon>
        <taxon>Pezizomycotina</taxon>
        <taxon>Dothideomycetes</taxon>
        <taxon>Pleosporomycetidae</taxon>
        <taxon>Aulographales</taxon>
        <taxon>Aulographaceae</taxon>
    </lineage>
</organism>
<accession>A0A6G1HD62</accession>
<feature type="compositionally biased region" description="Basic and acidic residues" evidence="1">
    <location>
        <begin position="96"/>
        <end position="107"/>
    </location>
</feature>
<feature type="compositionally biased region" description="Low complexity" evidence="1">
    <location>
        <begin position="33"/>
        <end position="50"/>
    </location>
</feature>
<proteinExistence type="predicted"/>
<dbReference type="Proteomes" id="UP000800041">
    <property type="component" value="Unassembled WGS sequence"/>
</dbReference>
<feature type="region of interest" description="Disordered" evidence="1">
    <location>
        <begin position="359"/>
        <end position="403"/>
    </location>
</feature>
<feature type="compositionally biased region" description="Gly residues" evidence="1">
    <location>
        <begin position="373"/>
        <end position="391"/>
    </location>
</feature>
<dbReference type="OrthoDB" id="3946700at2759"/>
<feature type="compositionally biased region" description="Low complexity" evidence="1">
    <location>
        <begin position="109"/>
        <end position="120"/>
    </location>
</feature>
<feature type="compositionally biased region" description="Basic and acidic residues" evidence="1">
    <location>
        <begin position="151"/>
        <end position="163"/>
    </location>
</feature>
<feature type="region of interest" description="Disordered" evidence="1">
    <location>
        <begin position="218"/>
        <end position="290"/>
    </location>
</feature>
<keyword evidence="3" id="KW-1185">Reference proteome</keyword>
<reference evidence="2" key="1">
    <citation type="journal article" date="2020" name="Stud. Mycol.">
        <title>101 Dothideomycetes genomes: a test case for predicting lifestyles and emergence of pathogens.</title>
        <authorList>
            <person name="Haridas S."/>
            <person name="Albert R."/>
            <person name="Binder M."/>
            <person name="Bloem J."/>
            <person name="Labutti K."/>
            <person name="Salamov A."/>
            <person name="Andreopoulos B."/>
            <person name="Baker S."/>
            <person name="Barry K."/>
            <person name="Bills G."/>
            <person name="Bluhm B."/>
            <person name="Cannon C."/>
            <person name="Castanera R."/>
            <person name="Culley D."/>
            <person name="Daum C."/>
            <person name="Ezra D."/>
            <person name="Gonzalez J."/>
            <person name="Henrissat B."/>
            <person name="Kuo A."/>
            <person name="Liang C."/>
            <person name="Lipzen A."/>
            <person name="Lutzoni F."/>
            <person name="Magnuson J."/>
            <person name="Mondo S."/>
            <person name="Nolan M."/>
            <person name="Ohm R."/>
            <person name="Pangilinan J."/>
            <person name="Park H.-J."/>
            <person name="Ramirez L."/>
            <person name="Alfaro M."/>
            <person name="Sun H."/>
            <person name="Tritt A."/>
            <person name="Yoshinaga Y."/>
            <person name="Zwiers L.-H."/>
            <person name="Turgeon B."/>
            <person name="Goodwin S."/>
            <person name="Spatafora J."/>
            <person name="Crous P."/>
            <person name="Grigoriev I."/>
        </authorList>
    </citation>
    <scope>NUCLEOTIDE SEQUENCE</scope>
    <source>
        <strain evidence="2">CBS 113979</strain>
    </source>
</reference>
<feature type="compositionally biased region" description="Polar residues" evidence="1">
    <location>
        <begin position="57"/>
        <end position="68"/>
    </location>
</feature>
<evidence type="ECO:0000256" key="1">
    <source>
        <dbReference type="SAM" id="MobiDB-lite"/>
    </source>
</evidence>
<feature type="region of interest" description="Disordered" evidence="1">
    <location>
        <begin position="1"/>
        <end position="193"/>
    </location>
</feature>
<dbReference type="AlphaFoldDB" id="A0A6G1HD62"/>
<protein>
    <submittedName>
        <fullName evidence="2">Uncharacterized protein</fullName>
    </submittedName>
</protein>
<gene>
    <name evidence="2" type="ORF">K402DRAFT_168023</name>
</gene>
<sequence length="437" mass="47621">MGGLGDRNRSPSLEPDQWENMLNTIAPDSRLPSTDSSFTSAAASASFSNSRDSRSNTEPSSAETSITVPTERENVSSRYNTSIARRYADETFDDLNPDRNDSGERRMYASSRASSNLNSRRNNHPRPEGPHSFTRPSIYRSGDDYVPIHVSDLRSESRARPRADYPSFSARLSPRPRDPPLPPLRSSSPDDGLALNDDAFIGDFTGRLARRRDHISTPWDYIQSPNNCDSGAETDEDDVTMGDHEPLERVTARADGVAATASRSRPFSGTGNGAASAGPRPPLALPPRHHVRGGMRLTDEIGSNATILPSSRRVARLTSRADRRREAERQIIADELARGWRDPHDDFPSMSFAINADSREVDREVSGETRGVAGPGGGDGGGDGVGVGVGSGSAARSDRETELNRMREVVQRLARDESIPAEWWASAGLRLGREEGL</sequence>